<protein>
    <submittedName>
        <fullName evidence="1">Uncharacterized protein</fullName>
    </submittedName>
</protein>
<name>A0AAD7DRZ2_MYCRO</name>
<organism evidence="1 2">
    <name type="scientific">Mycena rosella</name>
    <name type="common">Pink bonnet</name>
    <name type="synonym">Agaricus rosellus</name>
    <dbReference type="NCBI Taxonomy" id="1033263"/>
    <lineage>
        <taxon>Eukaryota</taxon>
        <taxon>Fungi</taxon>
        <taxon>Dikarya</taxon>
        <taxon>Basidiomycota</taxon>
        <taxon>Agaricomycotina</taxon>
        <taxon>Agaricomycetes</taxon>
        <taxon>Agaricomycetidae</taxon>
        <taxon>Agaricales</taxon>
        <taxon>Marasmiineae</taxon>
        <taxon>Mycenaceae</taxon>
        <taxon>Mycena</taxon>
    </lineage>
</organism>
<evidence type="ECO:0000313" key="2">
    <source>
        <dbReference type="Proteomes" id="UP001221757"/>
    </source>
</evidence>
<reference evidence="1" key="1">
    <citation type="submission" date="2023-03" db="EMBL/GenBank/DDBJ databases">
        <title>Massive genome expansion in bonnet fungi (Mycena s.s.) driven by repeated elements and novel gene families across ecological guilds.</title>
        <authorList>
            <consortium name="Lawrence Berkeley National Laboratory"/>
            <person name="Harder C.B."/>
            <person name="Miyauchi S."/>
            <person name="Viragh M."/>
            <person name="Kuo A."/>
            <person name="Thoen E."/>
            <person name="Andreopoulos B."/>
            <person name="Lu D."/>
            <person name="Skrede I."/>
            <person name="Drula E."/>
            <person name="Henrissat B."/>
            <person name="Morin E."/>
            <person name="Kohler A."/>
            <person name="Barry K."/>
            <person name="LaButti K."/>
            <person name="Morin E."/>
            <person name="Salamov A."/>
            <person name="Lipzen A."/>
            <person name="Mereny Z."/>
            <person name="Hegedus B."/>
            <person name="Baldrian P."/>
            <person name="Stursova M."/>
            <person name="Weitz H."/>
            <person name="Taylor A."/>
            <person name="Grigoriev I.V."/>
            <person name="Nagy L.G."/>
            <person name="Martin F."/>
            <person name="Kauserud H."/>
        </authorList>
    </citation>
    <scope>NUCLEOTIDE SEQUENCE</scope>
    <source>
        <strain evidence="1">CBHHK067</strain>
    </source>
</reference>
<evidence type="ECO:0000313" key="1">
    <source>
        <dbReference type="EMBL" id="KAJ7698353.1"/>
    </source>
</evidence>
<proteinExistence type="predicted"/>
<keyword evidence="2" id="KW-1185">Reference proteome</keyword>
<dbReference type="Proteomes" id="UP001221757">
    <property type="component" value="Unassembled WGS sequence"/>
</dbReference>
<comment type="caution">
    <text evidence="1">The sequence shown here is derived from an EMBL/GenBank/DDBJ whole genome shotgun (WGS) entry which is preliminary data.</text>
</comment>
<dbReference type="EMBL" id="JARKIE010000026">
    <property type="protein sequence ID" value="KAJ7698353.1"/>
    <property type="molecule type" value="Genomic_DNA"/>
</dbReference>
<accession>A0AAD7DRZ2</accession>
<dbReference type="AlphaFoldDB" id="A0AAD7DRZ2"/>
<gene>
    <name evidence="1" type="ORF">B0H17DRAFT_1050837</name>
</gene>
<sequence>MCSSSCPCGDGSLDCFHSCPPATCPCYLCARSSAPCHGIYGPSAFCCSFRGPAAPRLYPT</sequence>